<gene>
    <name evidence="1" type="ORF">BJ138DRAFT_1145987</name>
</gene>
<keyword evidence="2" id="KW-1185">Reference proteome</keyword>
<dbReference type="Proteomes" id="UP000790377">
    <property type="component" value="Unassembled WGS sequence"/>
</dbReference>
<reference evidence="1" key="1">
    <citation type="journal article" date="2021" name="New Phytol.">
        <title>Evolutionary innovations through gain and loss of genes in the ectomycorrhizal Boletales.</title>
        <authorList>
            <person name="Wu G."/>
            <person name="Miyauchi S."/>
            <person name="Morin E."/>
            <person name="Kuo A."/>
            <person name="Drula E."/>
            <person name="Varga T."/>
            <person name="Kohler A."/>
            <person name="Feng B."/>
            <person name="Cao Y."/>
            <person name="Lipzen A."/>
            <person name="Daum C."/>
            <person name="Hundley H."/>
            <person name="Pangilinan J."/>
            <person name="Johnson J."/>
            <person name="Barry K."/>
            <person name="LaButti K."/>
            <person name="Ng V."/>
            <person name="Ahrendt S."/>
            <person name="Min B."/>
            <person name="Choi I.G."/>
            <person name="Park H."/>
            <person name="Plett J.M."/>
            <person name="Magnuson J."/>
            <person name="Spatafora J.W."/>
            <person name="Nagy L.G."/>
            <person name="Henrissat B."/>
            <person name="Grigoriev I.V."/>
            <person name="Yang Z.L."/>
            <person name="Xu J."/>
            <person name="Martin F.M."/>
        </authorList>
    </citation>
    <scope>NUCLEOTIDE SEQUENCE</scope>
    <source>
        <strain evidence="1">ATCC 28755</strain>
    </source>
</reference>
<accession>A0ACB8AJ40</accession>
<organism evidence="1 2">
    <name type="scientific">Hygrophoropsis aurantiaca</name>
    <dbReference type="NCBI Taxonomy" id="72124"/>
    <lineage>
        <taxon>Eukaryota</taxon>
        <taxon>Fungi</taxon>
        <taxon>Dikarya</taxon>
        <taxon>Basidiomycota</taxon>
        <taxon>Agaricomycotina</taxon>
        <taxon>Agaricomycetes</taxon>
        <taxon>Agaricomycetidae</taxon>
        <taxon>Boletales</taxon>
        <taxon>Coniophorineae</taxon>
        <taxon>Hygrophoropsidaceae</taxon>
        <taxon>Hygrophoropsis</taxon>
    </lineage>
</organism>
<protein>
    <submittedName>
        <fullName evidence="1">WD40-repeat-containing domain protein</fullName>
    </submittedName>
</protein>
<sequence length="522" mass="57360">MSTSPSPELDEGSASHLPTKTFKGHTEQVRSVTYFKNGKRIVSGSRDKTLRIWNAESAQLEDESLEHEFAVNDVAISPNEKKLVSGGSRVTLWDLESRRVVWTTETANGLCVAISPDGQLIAASRVDEIELLDVETGERIREPLQFGNGEVLRCLAFSPDGARLAAGSRLGKVRLFNVLTGERVVGPIKAHKQEVTSVVFSRDGQQIITASYDQSIRVWESTTGKVVGKPMLGQKKAISEVALSPDGRFIAAVYDRTVRVWDLDTRRQLRNPLQTQNKSLFFSVAWSPDGGSIIAGEFKGNIYLWDVPPFEDVTVPVLVPSSPPLSSTSRSPAKSISSSLLDLPAGAPPPPRSKSNNRSRDDFFESFTDLSVIVHPPKLIGARTEPPANPQAPEDVRVEVQTPASGFEALARLWKQVLAVTRWKRIKPREDHGDAHEMQPAHPHCASAPPANVPDMQLSHKLPSTSTSRTVKVSAGYGFNRTHAATSDEDDEVPFWDYLCFCMCCPCKRADPDSDLESDTEL</sequence>
<name>A0ACB8AJ40_9AGAM</name>
<dbReference type="EMBL" id="MU267629">
    <property type="protein sequence ID" value="KAH7913551.1"/>
    <property type="molecule type" value="Genomic_DNA"/>
</dbReference>
<evidence type="ECO:0000313" key="1">
    <source>
        <dbReference type="EMBL" id="KAH7913551.1"/>
    </source>
</evidence>
<evidence type="ECO:0000313" key="2">
    <source>
        <dbReference type="Proteomes" id="UP000790377"/>
    </source>
</evidence>
<comment type="caution">
    <text evidence="1">The sequence shown here is derived from an EMBL/GenBank/DDBJ whole genome shotgun (WGS) entry which is preliminary data.</text>
</comment>
<proteinExistence type="predicted"/>